<accession>A0A177BYQ2</accession>
<dbReference type="RefSeq" id="XP_018030127.1">
    <property type="nucleotide sequence ID" value="XM_018185977.1"/>
</dbReference>
<dbReference type="AlphaFoldDB" id="A0A177BYQ2"/>
<protein>
    <submittedName>
        <fullName evidence="1">Uncharacterized protein</fullName>
    </submittedName>
</protein>
<proteinExistence type="predicted"/>
<dbReference type="Proteomes" id="UP000077069">
    <property type="component" value="Unassembled WGS sequence"/>
</dbReference>
<evidence type="ECO:0000313" key="1">
    <source>
        <dbReference type="EMBL" id="OAF99761.1"/>
    </source>
</evidence>
<name>A0A177BYQ2_9PLEO</name>
<sequence>MWRQSRAGWSVSYAHRASSPRPWQGPGHGTGFLALSRCAAQSHSPLGGFGRVEHGACVDVEATRVWVNGSGLSESGSVLAVVCYGRAVRSLLRESRWKSRRPPDRACLWPCAPSSLRGAVAVPSLR</sequence>
<dbReference type="GeneID" id="28769463"/>
<evidence type="ECO:0000313" key="2">
    <source>
        <dbReference type="Proteomes" id="UP000077069"/>
    </source>
</evidence>
<reference evidence="1 2" key="1">
    <citation type="submission" date="2016-05" db="EMBL/GenBank/DDBJ databases">
        <title>Comparative analysis of secretome profiles of manganese(II)-oxidizing ascomycete fungi.</title>
        <authorList>
            <consortium name="DOE Joint Genome Institute"/>
            <person name="Zeiner C.A."/>
            <person name="Purvine S.O."/>
            <person name="Zink E.M."/>
            <person name="Wu S."/>
            <person name="Pasa-Tolic L."/>
            <person name="Chaput D.L."/>
            <person name="Haridas S."/>
            <person name="Grigoriev I.V."/>
            <person name="Santelli C.M."/>
            <person name="Hansel C.M."/>
        </authorList>
    </citation>
    <scope>NUCLEOTIDE SEQUENCE [LARGE SCALE GENOMIC DNA]</scope>
    <source>
        <strain evidence="1 2">AP3s5-JAC2a</strain>
    </source>
</reference>
<keyword evidence="2" id="KW-1185">Reference proteome</keyword>
<dbReference type="InParanoid" id="A0A177BYQ2"/>
<organism evidence="1 2">
    <name type="scientific">Paraphaeosphaeria sporulosa</name>
    <dbReference type="NCBI Taxonomy" id="1460663"/>
    <lineage>
        <taxon>Eukaryota</taxon>
        <taxon>Fungi</taxon>
        <taxon>Dikarya</taxon>
        <taxon>Ascomycota</taxon>
        <taxon>Pezizomycotina</taxon>
        <taxon>Dothideomycetes</taxon>
        <taxon>Pleosporomycetidae</taxon>
        <taxon>Pleosporales</taxon>
        <taxon>Massarineae</taxon>
        <taxon>Didymosphaeriaceae</taxon>
        <taxon>Paraphaeosphaeria</taxon>
    </lineage>
</organism>
<gene>
    <name evidence="1" type="ORF">CC84DRAFT_381309</name>
</gene>
<dbReference type="EMBL" id="KV441561">
    <property type="protein sequence ID" value="OAF99761.1"/>
    <property type="molecule type" value="Genomic_DNA"/>
</dbReference>